<dbReference type="PANTHER" id="PTHR42951:SF4">
    <property type="entry name" value="ACYL-COENZYME A THIOESTERASE MBLAC2"/>
    <property type="match status" value="1"/>
</dbReference>
<evidence type="ECO:0000256" key="12">
    <source>
        <dbReference type="ARBA" id="ARBA00023251"/>
    </source>
</evidence>
<dbReference type="InterPro" id="IPR001018">
    <property type="entry name" value="Beta-lactamase_class-B_CS"/>
</dbReference>
<dbReference type="GO" id="GO:0042597">
    <property type="term" value="C:periplasmic space"/>
    <property type="evidence" value="ECO:0007669"/>
    <property type="project" value="UniProtKB-SubCell"/>
</dbReference>
<dbReference type="CDD" id="cd16302">
    <property type="entry name" value="CcrA-like_MBL-B1"/>
    <property type="match status" value="1"/>
</dbReference>
<dbReference type="Pfam" id="PF00753">
    <property type="entry name" value="Lactamase_B"/>
    <property type="match status" value="1"/>
</dbReference>
<dbReference type="Gene3D" id="3.60.15.10">
    <property type="entry name" value="Ribonuclease Z/Hydroxyacylglutathione hydrolase-like"/>
    <property type="match status" value="1"/>
</dbReference>
<sequence>MVNTCLRLILLIVLIGGCSLKKLNQPHKNYKSETLTIQQVSDHVCQHISYLQTESFGNVPCNGMIVFDKNEAIIFDTAPDTTISAELITWVEKELNCKIKAIIPTHFHSDCLGGLEAFHRRQIHSYANNTTIQLATSNHSAVPANGFDKMLELKVGSRKVIAEFIGEGHTKDNIIGYFPDENIMFGGCLIKEVGAGKGNLADATVQDWPSTVTALKQKYAATKLVIPGHGKTGGTELFDYTIQLFQQK</sequence>
<evidence type="ECO:0000256" key="8">
    <source>
        <dbReference type="ARBA" id="ARBA00022729"/>
    </source>
</evidence>
<evidence type="ECO:0000256" key="6">
    <source>
        <dbReference type="ARBA" id="ARBA00012865"/>
    </source>
</evidence>
<dbReference type="Proteomes" id="UP000480178">
    <property type="component" value="Chromosome"/>
</dbReference>
<keyword evidence="7" id="KW-0479">Metal-binding</keyword>
<evidence type="ECO:0000256" key="10">
    <source>
        <dbReference type="ARBA" id="ARBA00022801"/>
    </source>
</evidence>
<dbReference type="PROSITE" id="PS00744">
    <property type="entry name" value="BETA_LACTAMASE_B_2"/>
    <property type="match status" value="1"/>
</dbReference>
<dbReference type="GO" id="GO:0008800">
    <property type="term" value="F:beta-lactamase activity"/>
    <property type="evidence" value="ECO:0007669"/>
    <property type="project" value="UniProtKB-EC"/>
</dbReference>
<evidence type="ECO:0000256" key="9">
    <source>
        <dbReference type="ARBA" id="ARBA00022764"/>
    </source>
</evidence>
<reference evidence="14 15" key="1">
    <citation type="submission" date="2020-01" db="EMBL/GenBank/DDBJ databases">
        <authorList>
            <person name="Kim M.K."/>
        </authorList>
    </citation>
    <scope>NUCLEOTIDE SEQUENCE [LARGE SCALE GENOMIC DNA]</scope>
    <source>
        <strain evidence="14 15">172606-1</strain>
    </source>
</reference>
<feature type="domain" description="Metallo-beta-lactamase" evidence="13">
    <location>
        <begin position="60"/>
        <end position="229"/>
    </location>
</feature>
<evidence type="ECO:0000256" key="1">
    <source>
        <dbReference type="ARBA" id="ARBA00001526"/>
    </source>
</evidence>
<keyword evidence="8" id="KW-0732">Signal</keyword>
<comment type="catalytic activity">
    <reaction evidence="1">
        <text>a beta-lactam + H2O = a substituted beta-amino acid</text>
        <dbReference type="Rhea" id="RHEA:20401"/>
        <dbReference type="ChEBI" id="CHEBI:15377"/>
        <dbReference type="ChEBI" id="CHEBI:35627"/>
        <dbReference type="ChEBI" id="CHEBI:140347"/>
        <dbReference type="EC" id="3.5.2.6"/>
    </reaction>
</comment>
<evidence type="ECO:0000256" key="2">
    <source>
        <dbReference type="ARBA" id="ARBA00001947"/>
    </source>
</evidence>
<evidence type="ECO:0000256" key="7">
    <source>
        <dbReference type="ARBA" id="ARBA00022723"/>
    </source>
</evidence>
<dbReference type="AlphaFoldDB" id="A0A6C0GDP7"/>
<evidence type="ECO:0000256" key="4">
    <source>
        <dbReference type="ARBA" id="ARBA00005250"/>
    </source>
</evidence>
<evidence type="ECO:0000256" key="3">
    <source>
        <dbReference type="ARBA" id="ARBA00004418"/>
    </source>
</evidence>
<dbReference type="InterPro" id="IPR058199">
    <property type="entry name" value="BlaB//VIM/IMP-1"/>
</dbReference>
<dbReference type="GO" id="GO:0017001">
    <property type="term" value="P:antibiotic catabolic process"/>
    <property type="evidence" value="ECO:0007669"/>
    <property type="project" value="InterPro"/>
</dbReference>
<dbReference type="KEGG" id="rhoz:GXP67_03530"/>
<dbReference type="NCBIfam" id="NF033088">
    <property type="entry name" value="bla_subclass_B1"/>
    <property type="match status" value="1"/>
</dbReference>
<keyword evidence="9" id="KW-0574">Periplasm</keyword>
<dbReference type="InterPro" id="IPR050855">
    <property type="entry name" value="NDM-1-like"/>
</dbReference>
<evidence type="ECO:0000259" key="13">
    <source>
        <dbReference type="SMART" id="SM00849"/>
    </source>
</evidence>
<dbReference type="EC" id="3.5.2.6" evidence="6"/>
<dbReference type="RefSeq" id="WP_162441878.1">
    <property type="nucleotide sequence ID" value="NZ_CP048222.1"/>
</dbReference>
<organism evidence="14 15">
    <name type="scientific">Rhodocytophaga rosea</name>
    <dbReference type="NCBI Taxonomy" id="2704465"/>
    <lineage>
        <taxon>Bacteria</taxon>
        <taxon>Pseudomonadati</taxon>
        <taxon>Bacteroidota</taxon>
        <taxon>Cytophagia</taxon>
        <taxon>Cytophagales</taxon>
        <taxon>Rhodocytophagaceae</taxon>
        <taxon>Rhodocytophaga</taxon>
    </lineage>
</organism>
<evidence type="ECO:0000313" key="15">
    <source>
        <dbReference type="Proteomes" id="UP000480178"/>
    </source>
</evidence>
<accession>A0A6C0GDP7</accession>
<comment type="subunit">
    <text evidence="5">Monomer.</text>
</comment>
<protein>
    <recommendedName>
        <fullName evidence="6">beta-lactamase</fullName>
        <ecNumber evidence="6">3.5.2.6</ecNumber>
    </recommendedName>
</protein>
<dbReference type="EMBL" id="CP048222">
    <property type="protein sequence ID" value="QHT65800.1"/>
    <property type="molecule type" value="Genomic_DNA"/>
</dbReference>
<dbReference type="GO" id="GO:0008270">
    <property type="term" value="F:zinc ion binding"/>
    <property type="evidence" value="ECO:0007669"/>
    <property type="project" value="InterPro"/>
</dbReference>
<dbReference type="PROSITE" id="PS51257">
    <property type="entry name" value="PROKAR_LIPOPROTEIN"/>
    <property type="match status" value="1"/>
</dbReference>
<proteinExistence type="inferred from homology"/>
<dbReference type="GO" id="GO:0046677">
    <property type="term" value="P:response to antibiotic"/>
    <property type="evidence" value="ECO:0007669"/>
    <property type="project" value="UniProtKB-KW"/>
</dbReference>
<comment type="cofactor">
    <cofactor evidence="2">
        <name>Zn(2+)</name>
        <dbReference type="ChEBI" id="CHEBI:29105"/>
    </cofactor>
</comment>
<dbReference type="PANTHER" id="PTHR42951">
    <property type="entry name" value="METALLO-BETA-LACTAMASE DOMAIN-CONTAINING"/>
    <property type="match status" value="1"/>
</dbReference>
<dbReference type="SUPFAM" id="SSF56281">
    <property type="entry name" value="Metallo-hydrolase/oxidoreductase"/>
    <property type="match status" value="1"/>
</dbReference>
<dbReference type="InterPro" id="IPR001279">
    <property type="entry name" value="Metallo-B-lactamas"/>
</dbReference>
<comment type="subcellular location">
    <subcellularLocation>
        <location evidence="3">Periplasm</location>
    </subcellularLocation>
</comment>
<keyword evidence="10" id="KW-0378">Hydrolase</keyword>
<name>A0A6C0GDP7_9BACT</name>
<keyword evidence="11" id="KW-0862">Zinc</keyword>
<dbReference type="SMART" id="SM00849">
    <property type="entry name" value="Lactamase_B"/>
    <property type="match status" value="1"/>
</dbReference>
<keyword evidence="15" id="KW-1185">Reference proteome</keyword>
<keyword evidence="12" id="KW-0046">Antibiotic resistance</keyword>
<evidence type="ECO:0000256" key="5">
    <source>
        <dbReference type="ARBA" id="ARBA00011245"/>
    </source>
</evidence>
<evidence type="ECO:0000313" key="14">
    <source>
        <dbReference type="EMBL" id="QHT65800.1"/>
    </source>
</evidence>
<gene>
    <name evidence="14" type="primary">bla</name>
    <name evidence="14" type="ORF">GXP67_03530</name>
</gene>
<evidence type="ECO:0000256" key="11">
    <source>
        <dbReference type="ARBA" id="ARBA00022833"/>
    </source>
</evidence>
<dbReference type="InterPro" id="IPR036866">
    <property type="entry name" value="RibonucZ/Hydroxyglut_hydro"/>
</dbReference>
<comment type="similarity">
    <text evidence="4">Belongs to the metallo-beta-lactamase superfamily. Class-B beta-lactamase family.</text>
</comment>